<evidence type="ECO:0000313" key="2">
    <source>
        <dbReference type="EMBL" id="CAF1610617.1"/>
    </source>
</evidence>
<gene>
    <name evidence="2" type="ORF">JXQ802_LOCUS49350</name>
    <name evidence="1" type="ORF">PYM288_LOCUS33254</name>
</gene>
<dbReference type="Proteomes" id="UP000663854">
    <property type="component" value="Unassembled WGS sequence"/>
</dbReference>
<dbReference type="EMBL" id="CAJNOL010005842">
    <property type="protein sequence ID" value="CAF1610617.1"/>
    <property type="molecule type" value="Genomic_DNA"/>
</dbReference>
<accession>A0A816BHV5</accession>
<keyword evidence="3" id="KW-1185">Reference proteome</keyword>
<dbReference type="AlphaFoldDB" id="A0A816BHV5"/>
<proteinExistence type="predicted"/>
<organism evidence="2 3">
    <name type="scientific">Rotaria sordida</name>
    <dbReference type="NCBI Taxonomy" id="392033"/>
    <lineage>
        <taxon>Eukaryota</taxon>
        <taxon>Metazoa</taxon>
        <taxon>Spiralia</taxon>
        <taxon>Gnathifera</taxon>
        <taxon>Rotifera</taxon>
        <taxon>Eurotatoria</taxon>
        <taxon>Bdelloidea</taxon>
        <taxon>Philodinida</taxon>
        <taxon>Philodinidae</taxon>
        <taxon>Rotaria</taxon>
    </lineage>
</organism>
<comment type="caution">
    <text evidence="2">The sequence shown here is derived from an EMBL/GenBank/DDBJ whole genome shotgun (WGS) entry which is preliminary data.</text>
</comment>
<evidence type="ECO:0000313" key="3">
    <source>
        <dbReference type="Proteomes" id="UP000663870"/>
    </source>
</evidence>
<name>A0A816BHV5_9BILA</name>
<dbReference type="Proteomes" id="UP000663870">
    <property type="component" value="Unassembled WGS sequence"/>
</dbReference>
<sequence length="164" mass="19863">MTRLITYRFIEQLIISSKDNNRYLNILFINLKDNNLDWHYLENIQSSNNQLKEDIKHLYYKIIKNILSFSIESNMKTLCVLNLINLNYNSMDLCFLNDFQFIQELFNPFISLTKIDTTNVDLMNMKFTTFNWFRLVVLKLCENIELEELRNMHLGNRKFHHILQ</sequence>
<reference evidence="2" key="1">
    <citation type="submission" date="2021-02" db="EMBL/GenBank/DDBJ databases">
        <authorList>
            <person name="Nowell W R."/>
        </authorList>
    </citation>
    <scope>NUCLEOTIDE SEQUENCE</scope>
</reference>
<dbReference type="EMBL" id="CAJNOH010004415">
    <property type="protein sequence ID" value="CAF1368863.1"/>
    <property type="molecule type" value="Genomic_DNA"/>
</dbReference>
<protein>
    <submittedName>
        <fullName evidence="2">Uncharacterized protein</fullName>
    </submittedName>
</protein>
<evidence type="ECO:0000313" key="1">
    <source>
        <dbReference type="EMBL" id="CAF1368863.1"/>
    </source>
</evidence>